<accession>A0A6P7T0E1</accession>
<dbReference type="Proteomes" id="UP000515154">
    <property type="component" value="Linkage group LG13"/>
</dbReference>
<name>A0A6P7T0E1_9MOLL</name>
<dbReference type="PANTHER" id="PTHR10492">
    <property type="match status" value="1"/>
</dbReference>
<dbReference type="Pfam" id="PF21530">
    <property type="entry name" value="Pif1_2B_dom"/>
    <property type="match status" value="1"/>
</dbReference>
<evidence type="ECO:0000259" key="1">
    <source>
        <dbReference type="Pfam" id="PF21530"/>
    </source>
</evidence>
<evidence type="ECO:0000313" key="2">
    <source>
        <dbReference type="Proteomes" id="UP000515154"/>
    </source>
</evidence>
<reference evidence="3" key="1">
    <citation type="submission" date="2025-08" db="UniProtKB">
        <authorList>
            <consortium name="RefSeq"/>
        </authorList>
    </citation>
    <scope>IDENTIFICATION</scope>
</reference>
<dbReference type="InterPro" id="IPR027417">
    <property type="entry name" value="P-loop_NTPase"/>
</dbReference>
<dbReference type="PANTHER" id="PTHR10492:SF57">
    <property type="entry name" value="ATP-DEPENDENT DNA HELICASE"/>
    <property type="match status" value="1"/>
</dbReference>
<dbReference type="RefSeq" id="XP_029643885.1">
    <property type="nucleotide sequence ID" value="XM_029788025.1"/>
</dbReference>
<protein>
    <submittedName>
        <fullName evidence="3">Uncharacterized protein LOC115218275</fullName>
    </submittedName>
</protein>
<evidence type="ECO:0000313" key="3">
    <source>
        <dbReference type="RefSeq" id="XP_029643885.1"/>
    </source>
</evidence>
<keyword evidence="2" id="KW-1185">Reference proteome</keyword>
<proteinExistence type="predicted"/>
<gene>
    <name evidence="3" type="primary">LOC115218275</name>
</gene>
<dbReference type="InterPro" id="IPR049163">
    <property type="entry name" value="Pif1-like_2B_dom"/>
</dbReference>
<feature type="domain" description="DNA helicase Pif1-like 2B" evidence="1">
    <location>
        <begin position="70"/>
        <end position="115"/>
    </location>
</feature>
<dbReference type="SUPFAM" id="SSF52540">
    <property type="entry name" value="P-loop containing nucleoside triphosphate hydrolases"/>
    <property type="match status" value="1"/>
</dbReference>
<dbReference type="AlphaFoldDB" id="A0A6P7T0E1"/>
<dbReference type="KEGG" id="osn:115218275"/>
<sequence length="208" mass="23916">MKNSFLHSIQYDSIDDLVDEIFPNLFHNYNNTNWICERAILTPKNVAVHSFDNSIDNVVDDQDIVNYPIEFLNSLELPGTVPHCLHLRKEIPIMLLHNLSQPKLYNGTKLNVHKLMMNCIEANILTGCGKGDTVFIPHIPVIPSNVPFQFKRLQFPISLSYVMSINKSQGQILKVAGSQLEEPCFSHGQLMEEHHVWDERQNFLPIHF</sequence>
<organism evidence="2 3">
    <name type="scientific">Octopus sinensis</name>
    <name type="common">East Asian common octopus</name>
    <dbReference type="NCBI Taxonomy" id="2607531"/>
    <lineage>
        <taxon>Eukaryota</taxon>
        <taxon>Metazoa</taxon>
        <taxon>Spiralia</taxon>
        <taxon>Lophotrochozoa</taxon>
        <taxon>Mollusca</taxon>
        <taxon>Cephalopoda</taxon>
        <taxon>Coleoidea</taxon>
        <taxon>Octopodiformes</taxon>
        <taxon>Octopoda</taxon>
        <taxon>Incirrata</taxon>
        <taxon>Octopodidae</taxon>
        <taxon>Octopus</taxon>
    </lineage>
</organism>